<keyword evidence="4" id="KW-1185">Reference proteome</keyword>
<accession>B0X3P7</accession>
<feature type="region of interest" description="Disordered" evidence="1">
    <location>
        <begin position="68"/>
        <end position="103"/>
    </location>
</feature>
<proteinExistence type="predicted"/>
<name>B0X3P7_CULQU</name>
<protein>
    <submittedName>
        <fullName evidence="2 3">Lectin receptor kinase</fullName>
    </submittedName>
</protein>
<reference evidence="3" key="2">
    <citation type="submission" date="2020-05" db="UniProtKB">
        <authorList>
            <consortium name="EnsemblMetazoa"/>
        </authorList>
    </citation>
    <scope>IDENTIFICATION</scope>
    <source>
        <strain evidence="3">JHB</strain>
    </source>
</reference>
<dbReference type="EnsemblMetazoa" id="CPIJ013545-RA">
    <property type="protein sequence ID" value="CPIJ013545-PA"/>
    <property type="gene ID" value="CPIJ013545"/>
</dbReference>
<feature type="region of interest" description="Disordered" evidence="1">
    <location>
        <begin position="1"/>
        <end position="39"/>
    </location>
</feature>
<dbReference type="EMBL" id="DS232319">
    <property type="protein sequence ID" value="EDS39939.1"/>
    <property type="molecule type" value="Genomic_DNA"/>
</dbReference>
<evidence type="ECO:0000313" key="4">
    <source>
        <dbReference type="Proteomes" id="UP000002320"/>
    </source>
</evidence>
<dbReference type="VEuPathDB" id="VectorBase:CPIJ013545"/>
<dbReference type="KEGG" id="cqu:CpipJ_CPIJ013545"/>
<dbReference type="Proteomes" id="UP000002320">
    <property type="component" value="Unassembled WGS sequence"/>
</dbReference>
<organism>
    <name type="scientific">Culex quinquefasciatus</name>
    <name type="common">Southern house mosquito</name>
    <name type="synonym">Culex pungens</name>
    <dbReference type="NCBI Taxonomy" id="7176"/>
    <lineage>
        <taxon>Eukaryota</taxon>
        <taxon>Metazoa</taxon>
        <taxon>Ecdysozoa</taxon>
        <taxon>Arthropoda</taxon>
        <taxon>Hexapoda</taxon>
        <taxon>Insecta</taxon>
        <taxon>Pterygota</taxon>
        <taxon>Neoptera</taxon>
        <taxon>Endopterygota</taxon>
        <taxon>Diptera</taxon>
        <taxon>Nematocera</taxon>
        <taxon>Culicoidea</taxon>
        <taxon>Culicidae</taxon>
        <taxon>Culicinae</taxon>
        <taxon>Culicini</taxon>
        <taxon>Culex</taxon>
        <taxon>Culex</taxon>
    </lineage>
</organism>
<keyword evidence="2" id="KW-0675">Receptor</keyword>
<keyword evidence="2" id="KW-0418">Kinase</keyword>
<evidence type="ECO:0000313" key="2">
    <source>
        <dbReference type="EMBL" id="EDS39939.1"/>
    </source>
</evidence>
<sequence>MAERQTGMKLKTLRTDNEDYADKSRGDFPGRGVTERGNVAAQQVKPIPVVTLDVLNFGETRLLPAPVEPVPVEAIPDGPIDLRSDNEDEEEQSETDSSGEICLSSVLVSPVSTLHR</sequence>
<feature type="compositionally biased region" description="Basic and acidic residues" evidence="1">
    <location>
        <begin position="13"/>
        <end position="28"/>
    </location>
</feature>
<evidence type="ECO:0000256" key="1">
    <source>
        <dbReference type="SAM" id="MobiDB-lite"/>
    </source>
</evidence>
<reference evidence="2" key="1">
    <citation type="submission" date="2007-03" db="EMBL/GenBank/DDBJ databases">
        <title>Annotation of Culex pipiens quinquefasciatus.</title>
        <authorList>
            <consortium name="The Broad Institute Genome Sequencing Platform"/>
            <person name="Atkinson P.W."/>
            <person name="Hemingway J."/>
            <person name="Christensen B.M."/>
            <person name="Higgs S."/>
            <person name="Kodira C."/>
            <person name="Hannick L."/>
            <person name="Megy K."/>
            <person name="O'Leary S."/>
            <person name="Pearson M."/>
            <person name="Haas B.J."/>
            <person name="Mauceli E."/>
            <person name="Wortman J.R."/>
            <person name="Lee N.H."/>
            <person name="Guigo R."/>
            <person name="Stanke M."/>
            <person name="Alvarado L."/>
            <person name="Amedeo P."/>
            <person name="Antoine C.H."/>
            <person name="Arensburger P."/>
            <person name="Bidwell S.L."/>
            <person name="Crawford M."/>
            <person name="Camaro F."/>
            <person name="Devon K."/>
            <person name="Engels R."/>
            <person name="Hammond M."/>
            <person name="Howarth C."/>
            <person name="Koehrsen M."/>
            <person name="Lawson D."/>
            <person name="Montgomery P."/>
            <person name="Nene V."/>
            <person name="Nusbaum C."/>
            <person name="Puiu D."/>
            <person name="Romero-Severson J."/>
            <person name="Severson D.W."/>
            <person name="Shumway M."/>
            <person name="Sisk P."/>
            <person name="Stolte C."/>
            <person name="Zeng Q."/>
            <person name="Eisenstadt E."/>
            <person name="Fraser-Liggett C."/>
            <person name="Strausberg R."/>
            <person name="Galagan J."/>
            <person name="Birren B."/>
            <person name="Collins F.H."/>
        </authorList>
    </citation>
    <scope>NUCLEOTIDE SEQUENCE [LARGE SCALE GENOMIC DNA]</scope>
    <source>
        <strain evidence="2">JHB</strain>
    </source>
</reference>
<evidence type="ECO:0000313" key="3">
    <source>
        <dbReference type="EnsemblMetazoa" id="CPIJ013545-PA"/>
    </source>
</evidence>
<dbReference type="GO" id="GO:0016301">
    <property type="term" value="F:kinase activity"/>
    <property type="evidence" value="ECO:0007669"/>
    <property type="project" value="UniProtKB-KW"/>
</dbReference>
<dbReference type="AlphaFoldDB" id="B0X3P7"/>
<keyword evidence="2" id="KW-0808">Transferase</keyword>
<dbReference type="InParanoid" id="B0X3P7"/>
<gene>
    <name evidence="3" type="primary">6047179</name>
    <name evidence="2" type="ORF">CpipJ_CPIJ013545</name>
</gene>
<dbReference type="HOGENOM" id="CLU_2099244_0_0_1"/>